<evidence type="ECO:0000256" key="4">
    <source>
        <dbReference type="ARBA" id="ARBA00023004"/>
    </source>
</evidence>
<organism evidence="7 8">
    <name type="scientific">Oldenlandia corymbosa var. corymbosa</name>
    <dbReference type="NCBI Taxonomy" id="529605"/>
    <lineage>
        <taxon>Eukaryota</taxon>
        <taxon>Viridiplantae</taxon>
        <taxon>Streptophyta</taxon>
        <taxon>Embryophyta</taxon>
        <taxon>Tracheophyta</taxon>
        <taxon>Spermatophyta</taxon>
        <taxon>Magnoliopsida</taxon>
        <taxon>eudicotyledons</taxon>
        <taxon>Gunneridae</taxon>
        <taxon>Pentapetalae</taxon>
        <taxon>asterids</taxon>
        <taxon>lamiids</taxon>
        <taxon>Gentianales</taxon>
        <taxon>Rubiaceae</taxon>
        <taxon>Rubioideae</taxon>
        <taxon>Spermacoceae</taxon>
        <taxon>Hedyotis-Oldenlandia complex</taxon>
        <taxon>Oldenlandia</taxon>
    </lineage>
</organism>
<dbReference type="Gene3D" id="2.60.120.330">
    <property type="entry name" value="B-lactam Antibiotic, Isopenicillin N Synthase, Chain"/>
    <property type="match status" value="1"/>
</dbReference>
<evidence type="ECO:0000313" key="7">
    <source>
        <dbReference type="EMBL" id="CAI9100433.1"/>
    </source>
</evidence>
<dbReference type="FunFam" id="2.60.120.330:FF:000006">
    <property type="entry name" value="2-oxoglutarate-Fe(II) type oxidoreductase hxnY"/>
    <property type="match status" value="1"/>
</dbReference>
<dbReference type="PANTHER" id="PTHR10209:SF867">
    <property type="entry name" value="2-OXOGLUTARATE (2OG) AND FE(II)-DEPENDENT OXYGENASE SUPERFAMILY PROTEIN"/>
    <property type="match status" value="1"/>
</dbReference>
<feature type="domain" description="Fe2OG dioxygenase" evidence="6">
    <location>
        <begin position="215"/>
        <end position="320"/>
    </location>
</feature>
<dbReference type="InterPro" id="IPR044861">
    <property type="entry name" value="IPNS-like_FE2OG_OXY"/>
</dbReference>
<keyword evidence="4 5" id="KW-0408">Iron</keyword>
<dbReference type="PRINTS" id="PR00682">
    <property type="entry name" value="IPNSYNTHASE"/>
</dbReference>
<dbReference type="Pfam" id="PF14226">
    <property type="entry name" value="DIOX_N"/>
    <property type="match status" value="1"/>
</dbReference>
<dbReference type="GO" id="GO:0016706">
    <property type="term" value="F:2-oxoglutarate-dependent dioxygenase activity"/>
    <property type="evidence" value="ECO:0007669"/>
    <property type="project" value="UniProtKB-ARBA"/>
</dbReference>
<dbReference type="GO" id="GO:0046872">
    <property type="term" value="F:metal ion binding"/>
    <property type="evidence" value="ECO:0007669"/>
    <property type="project" value="UniProtKB-KW"/>
</dbReference>
<dbReference type="AlphaFoldDB" id="A0AAV1CYU1"/>
<comment type="similarity">
    <text evidence="1 5">Belongs to the iron/ascorbate-dependent oxidoreductase family.</text>
</comment>
<dbReference type="PANTHER" id="PTHR10209">
    <property type="entry name" value="OXIDOREDUCTASE, 2OG-FE II OXYGENASE FAMILY PROTEIN"/>
    <property type="match status" value="1"/>
</dbReference>
<keyword evidence="8" id="KW-1185">Reference proteome</keyword>
<keyword evidence="3 5" id="KW-0560">Oxidoreductase</keyword>
<dbReference type="GO" id="GO:0009805">
    <property type="term" value="P:coumarin biosynthetic process"/>
    <property type="evidence" value="ECO:0007669"/>
    <property type="project" value="UniProtKB-ARBA"/>
</dbReference>
<sequence>MSLCSNKERKPRISNFPRKKQSSFKMIETKMNSEVGNFAQNLPLLDSSPALNFIDLSSSDVQNTVALVRQACIDSGFFYVINHGISQELMDEVFDQSKKFFNLPLKEKMKVLRNGKHRGYTPLLDEVLDPVNQVHGDYKEGYYIGVDIPEDDPEAEKPFNGPNLWPTADILPGWRETMERYHQEALEVARTLARIIALALNLDSNFFDPPEMLGKPLATLRLLRYEGKISDPLNGLYGAGPHCDYGLVSLLASDDAGLQICKDKHATPQIWEYVTPVKGAFVVNLGDMLERWSNCAFRSTLHRVISLGQERYSVAFFVEPNYDCIVECLPTCHSNDNPPKYPPIMCGDYMVMKYKDTHADLRSYSATDTSA</sequence>
<dbReference type="EMBL" id="OX459120">
    <property type="protein sequence ID" value="CAI9100433.1"/>
    <property type="molecule type" value="Genomic_DNA"/>
</dbReference>
<dbReference type="InterPro" id="IPR026992">
    <property type="entry name" value="DIOX_N"/>
</dbReference>
<dbReference type="PROSITE" id="PS51471">
    <property type="entry name" value="FE2OG_OXY"/>
    <property type="match status" value="1"/>
</dbReference>
<protein>
    <submittedName>
        <fullName evidence="7">OLC1v1037542C6</fullName>
    </submittedName>
</protein>
<dbReference type="Pfam" id="PF03171">
    <property type="entry name" value="2OG-FeII_Oxy"/>
    <property type="match status" value="1"/>
</dbReference>
<proteinExistence type="inferred from homology"/>
<evidence type="ECO:0000256" key="3">
    <source>
        <dbReference type="ARBA" id="ARBA00023002"/>
    </source>
</evidence>
<name>A0AAV1CYU1_OLDCO</name>
<gene>
    <name evidence="7" type="ORF">OLC1_LOCUS10261</name>
</gene>
<evidence type="ECO:0000313" key="8">
    <source>
        <dbReference type="Proteomes" id="UP001161247"/>
    </source>
</evidence>
<dbReference type="GO" id="GO:0002238">
    <property type="term" value="P:response to molecule of fungal origin"/>
    <property type="evidence" value="ECO:0007669"/>
    <property type="project" value="UniProtKB-ARBA"/>
</dbReference>
<dbReference type="Proteomes" id="UP001161247">
    <property type="component" value="Chromosome 3"/>
</dbReference>
<evidence type="ECO:0000256" key="2">
    <source>
        <dbReference type="ARBA" id="ARBA00022723"/>
    </source>
</evidence>
<evidence type="ECO:0000256" key="5">
    <source>
        <dbReference type="RuleBase" id="RU003682"/>
    </source>
</evidence>
<dbReference type="InterPro" id="IPR005123">
    <property type="entry name" value="Oxoglu/Fe-dep_dioxygenase_dom"/>
</dbReference>
<reference evidence="7" key="1">
    <citation type="submission" date="2023-03" db="EMBL/GenBank/DDBJ databases">
        <authorList>
            <person name="Julca I."/>
        </authorList>
    </citation>
    <scope>NUCLEOTIDE SEQUENCE</scope>
</reference>
<evidence type="ECO:0000259" key="6">
    <source>
        <dbReference type="PROSITE" id="PS51471"/>
    </source>
</evidence>
<dbReference type="SUPFAM" id="SSF51197">
    <property type="entry name" value="Clavaminate synthase-like"/>
    <property type="match status" value="1"/>
</dbReference>
<accession>A0AAV1CYU1</accession>
<evidence type="ECO:0000256" key="1">
    <source>
        <dbReference type="ARBA" id="ARBA00008056"/>
    </source>
</evidence>
<keyword evidence="2 5" id="KW-0479">Metal-binding</keyword>
<dbReference type="InterPro" id="IPR027443">
    <property type="entry name" value="IPNS-like_sf"/>
</dbReference>